<feature type="region of interest" description="Disordered" evidence="1">
    <location>
        <begin position="308"/>
        <end position="330"/>
    </location>
</feature>
<protein>
    <submittedName>
        <fullName evidence="2">Uncharacterized protein</fullName>
    </submittedName>
</protein>
<dbReference type="InterPro" id="IPR053205">
    <property type="entry name" value="GHMP_kinase_L-arabinokinase"/>
</dbReference>
<dbReference type="AlphaFoldDB" id="S7RIP8"/>
<evidence type="ECO:0000313" key="2">
    <source>
        <dbReference type="EMBL" id="EPQ54215.1"/>
    </source>
</evidence>
<dbReference type="EMBL" id="KB469304">
    <property type="protein sequence ID" value="EPQ54215.1"/>
    <property type="molecule type" value="Genomic_DNA"/>
</dbReference>
<dbReference type="PANTHER" id="PTHR38134:SF2">
    <property type="entry name" value="GALACTOKINASE"/>
    <property type="match status" value="1"/>
</dbReference>
<dbReference type="HOGENOM" id="CLU_019516_0_0_1"/>
<dbReference type="eggNOG" id="KOG0631">
    <property type="taxonomic scope" value="Eukaryota"/>
</dbReference>
<dbReference type="RefSeq" id="XP_007867523.1">
    <property type="nucleotide sequence ID" value="XM_007869332.1"/>
</dbReference>
<proteinExistence type="predicted"/>
<feature type="compositionally biased region" description="Polar residues" evidence="1">
    <location>
        <begin position="315"/>
        <end position="324"/>
    </location>
</feature>
<evidence type="ECO:0000313" key="3">
    <source>
        <dbReference type="Proteomes" id="UP000030669"/>
    </source>
</evidence>
<dbReference type="PANTHER" id="PTHR38134">
    <property type="entry name" value="SLR1395 PROTEIN"/>
    <property type="match status" value="1"/>
</dbReference>
<reference evidence="2 3" key="1">
    <citation type="journal article" date="2012" name="Science">
        <title>The Paleozoic origin of enzymatic lignin decomposition reconstructed from 31 fungal genomes.</title>
        <authorList>
            <person name="Floudas D."/>
            <person name="Binder M."/>
            <person name="Riley R."/>
            <person name="Barry K."/>
            <person name="Blanchette R.A."/>
            <person name="Henrissat B."/>
            <person name="Martinez A.T."/>
            <person name="Otillar R."/>
            <person name="Spatafora J.W."/>
            <person name="Yadav J.S."/>
            <person name="Aerts A."/>
            <person name="Benoit I."/>
            <person name="Boyd A."/>
            <person name="Carlson A."/>
            <person name="Copeland A."/>
            <person name="Coutinho P.M."/>
            <person name="de Vries R.P."/>
            <person name="Ferreira P."/>
            <person name="Findley K."/>
            <person name="Foster B."/>
            <person name="Gaskell J."/>
            <person name="Glotzer D."/>
            <person name="Gorecki P."/>
            <person name="Heitman J."/>
            <person name="Hesse C."/>
            <person name="Hori C."/>
            <person name="Igarashi K."/>
            <person name="Jurgens J.A."/>
            <person name="Kallen N."/>
            <person name="Kersten P."/>
            <person name="Kohler A."/>
            <person name="Kuees U."/>
            <person name="Kumar T.K.A."/>
            <person name="Kuo A."/>
            <person name="LaButti K."/>
            <person name="Larrondo L.F."/>
            <person name="Lindquist E."/>
            <person name="Ling A."/>
            <person name="Lombard V."/>
            <person name="Lucas S."/>
            <person name="Lundell T."/>
            <person name="Martin R."/>
            <person name="McLaughlin D.J."/>
            <person name="Morgenstern I."/>
            <person name="Morin E."/>
            <person name="Murat C."/>
            <person name="Nagy L.G."/>
            <person name="Nolan M."/>
            <person name="Ohm R.A."/>
            <person name="Patyshakuliyeva A."/>
            <person name="Rokas A."/>
            <person name="Ruiz-Duenas F.J."/>
            <person name="Sabat G."/>
            <person name="Salamov A."/>
            <person name="Samejima M."/>
            <person name="Schmutz J."/>
            <person name="Slot J.C."/>
            <person name="St John F."/>
            <person name="Stenlid J."/>
            <person name="Sun H."/>
            <person name="Sun S."/>
            <person name="Syed K."/>
            <person name="Tsang A."/>
            <person name="Wiebenga A."/>
            <person name="Young D."/>
            <person name="Pisabarro A."/>
            <person name="Eastwood D.C."/>
            <person name="Martin F."/>
            <person name="Cullen D."/>
            <person name="Grigoriev I.V."/>
            <person name="Hibbett D.S."/>
        </authorList>
    </citation>
    <scope>NUCLEOTIDE SEQUENCE [LARGE SCALE GENOMIC DNA]</scope>
    <source>
        <strain evidence="2 3">ATCC 11539</strain>
    </source>
</reference>
<name>S7RIP8_GLOTA</name>
<sequence length="573" mass="63159">MLSLAYYCSGHDRERPTIHIISSAPMHVFADSIALGASYRNADIDPVIVQPLAYRVDRQKSIDVLKAFMDEKDRKVEQEVQWLQANRIDCVLSDAAFLGCLAANAACIPSVLITNFTFDSVYSFLSTSIRELPNTHFANAPTLHAPSTICESDQGVQDDPLPEEVLAPLVSQIREGYRCADLLFLLPGKIPIPSFFVEPSLPSTKWVDPHTRAFYPEIVQNLSSIDKSPLLPSIPFTPRNQTREDRPAASPKPLHRSIRQAPLLVRAAGRAIYNEAGRRELLTSIGIPSHLHDPEQTKIVIVSFGGQHFKKPRSRTPSQASTPAHSRRTSEFNITQLPKAHPPPVPLHAVNLQLQNLQLKEGREGAKARKRNNRKDEDTPPLATPSHIHIPGAPPVNKPLNSPPAMKSPPIFQAVTIPPTPPALSREQSKDPYMNGNGDSTGNGFHEEHLVDPDQLPKLLPDESWVAIVCGVSSQWAKEDGEELPPGFYVAPRDVYMPDLMAVADVLLGKLGYGAVSEAVESCTPFVYESGIGVELSGASYEEGDWATTLEEAWLKARVQETEWKTVTIWLGN</sequence>
<dbReference type="STRING" id="670483.S7RIP8"/>
<dbReference type="Gene3D" id="3.40.50.2000">
    <property type="entry name" value="Glycogen Phosphorylase B"/>
    <property type="match status" value="1"/>
</dbReference>
<feature type="region of interest" description="Disordered" evidence="1">
    <location>
        <begin position="362"/>
        <end position="449"/>
    </location>
</feature>
<feature type="region of interest" description="Disordered" evidence="1">
    <location>
        <begin position="230"/>
        <end position="255"/>
    </location>
</feature>
<dbReference type="OMA" id="AHYRYAE"/>
<accession>S7RIP8</accession>
<keyword evidence="3" id="KW-1185">Reference proteome</keyword>
<evidence type="ECO:0000256" key="1">
    <source>
        <dbReference type="SAM" id="MobiDB-lite"/>
    </source>
</evidence>
<dbReference type="GeneID" id="19309614"/>
<dbReference type="OrthoDB" id="1684102at2759"/>
<dbReference type="KEGG" id="gtr:GLOTRDRAFT_94554"/>
<organism evidence="2 3">
    <name type="scientific">Gloeophyllum trabeum (strain ATCC 11539 / FP-39264 / Madison 617)</name>
    <name type="common">Brown rot fungus</name>
    <dbReference type="NCBI Taxonomy" id="670483"/>
    <lineage>
        <taxon>Eukaryota</taxon>
        <taxon>Fungi</taxon>
        <taxon>Dikarya</taxon>
        <taxon>Basidiomycota</taxon>
        <taxon>Agaricomycotina</taxon>
        <taxon>Agaricomycetes</taxon>
        <taxon>Gloeophyllales</taxon>
        <taxon>Gloeophyllaceae</taxon>
        <taxon>Gloeophyllum</taxon>
    </lineage>
</organism>
<gene>
    <name evidence="2" type="ORF">GLOTRDRAFT_94554</name>
</gene>
<dbReference type="Proteomes" id="UP000030669">
    <property type="component" value="Unassembled WGS sequence"/>
</dbReference>